<reference evidence="2" key="1">
    <citation type="journal article" date="2022" name="Int. J. Mol. Sci.">
        <title>Draft Genome of Tanacetum Coccineum: Genomic Comparison of Closely Related Tanacetum-Family Plants.</title>
        <authorList>
            <person name="Yamashiro T."/>
            <person name="Shiraishi A."/>
            <person name="Nakayama K."/>
            <person name="Satake H."/>
        </authorList>
    </citation>
    <scope>NUCLEOTIDE SEQUENCE</scope>
</reference>
<name>A0ABQ5F834_9ASTR</name>
<comment type="caution">
    <text evidence="2">The sequence shown here is derived from an EMBL/GenBank/DDBJ whole genome shotgun (WGS) entry which is preliminary data.</text>
</comment>
<evidence type="ECO:0000313" key="2">
    <source>
        <dbReference type="EMBL" id="GJT59435.1"/>
    </source>
</evidence>
<protein>
    <submittedName>
        <fullName evidence="2">Uncharacterized protein</fullName>
    </submittedName>
</protein>
<proteinExistence type="predicted"/>
<organism evidence="2 3">
    <name type="scientific">Tanacetum coccineum</name>
    <dbReference type="NCBI Taxonomy" id="301880"/>
    <lineage>
        <taxon>Eukaryota</taxon>
        <taxon>Viridiplantae</taxon>
        <taxon>Streptophyta</taxon>
        <taxon>Embryophyta</taxon>
        <taxon>Tracheophyta</taxon>
        <taxon>Spermatophyta</taxon>
        <taxon>Magnoliopsida</taxon>
        <taxon>eudicotyledons</taxon>
        <taxon>Gunneridae</taxon>
        <taxon>Pentapetalae</taxon>
        <taxon>asterids</taxon>
        <taxon>campanulids</taxon>
        <taxon>Asterales</taxon>
        <taxon>Asteraceae</taxon>
        <taxon>Asteroideae</taxon>
        <taxon>Anthemideae</taxon>
        <taxon>Anthemidinae</taxon>
        <taxon>Tanacetum</taxon>
    </lineage>
</organism>
<sequence length="361" mass="42396">MVDAQISTRLEDSIKKSFRSYTAEFEKKAKDKRKRYIDLVEKSVKEIIKDKDKSNTEDEPNVKEASKNDWFKKPERPPTPDLDWNAGKQIDFRPPQTCISKIANARKPHFTFDELIITPINFSAYVLNNLKIENLTQEYLVRPAFNLLKGTCKSRVELEYYLEECGSLSIKYTTSTTKTKAAKYDIIEGIKDMVPSLWSPVKSTKRIIAVTHVKVMNKYDYGYLDKIIIQREDQSLHKFIEGDFPRLNLRDIEDMLLLLVQKKLSNLERDDLFYLNVALQMFTKHVVILKRVKDLQLGVESYQKKLNITRSKTFMSDITKMTPYTTYNNPHGIIYQDKFQRNRLMRFDELYKFFDGTLSSV</sequence>
<gene>
    <name evidence="2" type="ORF">Tco_1002968</name>
</gene>
<feature type="region of interest" description="Disordered" evidence="1">
    <location>
        <begin position="49"/>
        <end position="87"/>
    </location>
</feature>
<feature type="compositionally biased region" description="Basic and acidic residues" evidence="1">
    <location>
        <begin position="49"/>
        <end position="78"/>
    </location>
</feature>
<evidence type="ECO:0000313" key="3">
    <source>
        <dbReference type="Proteomes" id="UP001151760"/>
    </source>
</evidence>
<keyword evidence="3" id="KW-1185">Reference proteome</keyword>
<reference evidence="2" key="2">
    <citation type="submission" date="2022-01" db="EMBL/GenBank/DDBJ databases">
        <authorList>
            <person name="Yamashiro T."/>
            <person name="Shiraishi A."/>
            <person name="Satake H."/>
            <person name="Nakayama K."/>
        </authorList>
    </citation>
    <scope>NUCLEOTIDE SEQUENCE</scope>
</reference>
<accession>A0ABQ5F834</accession>
<evidence type="ECO:0000256" key="1">
    <source>
        <dbReference type="SAM" id="MobiDB-lite"/>
    </source>
</evidence>
<dbReference type="EMBL" id="BQNB010017110">
    <property type="protein sequence ID" value="GJT59435.1"/>
    <property type="molecule type" value="Genomic_DNA"/>
</dbReference>
<dbReference type="Proteomes" id="UP001151760">
    <property type="component" value="Unassembled WGS sequence"/>
</dbReference>